<comment type="caution">
    <text evidence="2">The sequence shown here is derived from an EMBL/GenBank/DDBJ whole genome shotgun (WGS) entry which is preliminary data.</text>
</comment>
<dbReference type="RefSeq" id="WP_043754207.1">
    <property type="nucleotide sequence ID" value="NZ_AQQX01000019.1"/>
</dbReference>
<dbReference type="eggNOG" id="ENOG5033FP1">
    <property type="taxonomic scope" value="Bacteria"/>
</dbReference>
<organism evidence="2 3">
    <name type="scientific">Pseudooceanicola atlanticus</name>
    <dbReference type="NCBI Taxonomy" id="1461694"/>
    <lineage>
        <taxon>Bacteria</taxon>
        <taxon>Pseudomonadati</taxon>
        <taxon>Pseudomonadota</taxon>
        <taxon>Alphaproteobacteria</taxon>
        <taxon>Rhodobacterales</taxon>
        <taxon>Paracoccaceae</taxon>
        <taxon>Pseudooceanicola</taxon>
    </lineage>
</organism>
<dbReference type="OrthoDB" id="7870367at2"/>
<evidence type="ECO:0000313" key="3">
    <source>
        <dbReference type="Proteomes" id="UP000030004"/>
    </source>
</evidence>
<sequence length="184" mass="20646">MSRPDENQRLLWTPLWVWQGLSNIVTTLGVLGLLFAGVQYWQAREEGRAAETLNLIDIWETRGYDDDFAKLRAAVTEFMAAVPEADMAAVAANARAAENLRTKMYRQVLGQPELEAAFERVVYFYNRLGLCVQANLCSTRTARIFFAEPFAAFRSNFASRIESDSAALPGYANGLDLLAERILD</sequence>
<keyword evidence="1" id="KW-0472">Membrane</keyword>
<name>A0A0A0E756_9RHOB</name>
<dbReference type="EMBL" id="AQQX01000019">
    <property type="protein sequence ID" value="KGM46831.1"/>
    <property type="molecule type" value="Genomic_DNA"/>
</dbReference>
<accession>A0A0A0E756</accession>
<protein>
    <recommendedName>
        <fullName evidence="4">DUF4760 domain-containing protein</fullName>
    </recommendedName>
</protein>
<dbReference type="STRING" id="1461694.ATO9_21520"/>
<evidence type="ECO:0008006" key="4">
    <source>
        <dbReference type="Google" id="ProtNLM"/>
    </source>
</evidence>
<dbReference type="AlphaFoldDB" id="A0A0A0E756"/>
<evidence type="ECO:0000256" key="1">
    <source>
        <dbReference type="SAM" id="Phobius"/>
    </source>
</evidence>
<reference evidence="2 3" key="1">
    <citation type="journal article" date="2015" name="Antonie Van Leeuwenhoek">
        <title>Pseudooceanicola atlanticus gen. nov. sp. nov., isolated from surface seawater of the Atlantic Ocean and reclassification of Oceanicola batsensis, Oceanicola marinus, Oceanicola nitratireducens, Oceanicola nanhaiensis, Oceanicola antarcticus and Oceanicola flagellatus, as Pseudooceanicola batsensis comb. nov., Pseudooceanicola marinus comb. nov., Pseudooceanicola nitratireducens comb. nov., Pseudooceanicola nanhaiensis comb. nov., Pseudooceanicola antarcticus comb. nov., and Pseudooceanicola flagellatus comb. nov.</title>
        <authorList>
            <person name="Lai Q."/>
            <person name="Li G."/>
            <person name="Liu X."/>
            <person name="Du Y."/>
            <person name="Sun F."/>
            <person name="Shao Z."/>
        </authorList>
    </citation>
    <scope>NUCLEOTIDE SEQUENCE [LARGE SCALE GENOMIC DNA]</scope>
    <source>
        <strain evidence="2 3">22II-s11g</strain>
    </source>
</reference>
<dbReference type="Proteomes" id="UP000030004">
    <property type="component" value="Unassembled WGS sequence"/>
</dbReference>
<evidence type="ECO:0000313" key="2">
    <source>
        <dbReference type="EMBL" id="KGM46831.1"/>
    </source>
</evidence>
<gene>
    <name evidence="2" type="ORF">ATO9_21520</name>
</gene>
<proteinExistence type="predicted"/>
<feature type="transmembrane region" description="Helical" evidence="1">
    <location>
        <begin position="20"/>
        <end position="41"/>
    </location>
</feature>
<keyword evidence="3" id="KW-1185">Reference proteome</keyword>
<keyword evidence="1" id="KW-0812">Transmembrane</keyword>
<keyword evidence="1" id="KW-1133">Transmembrane helix</keyword>